<reference evidence="1" key="2">
    <citation type="submission" date="2016-06" db="EMBL/GenBank/DDBJ databases">
        <title>The genome of a short-lived fish provides insights into sex chromosome evolution and the genetic control of aging.</title>
        <authorList>
            <person name="Reichwald K."/>
            <person name="Felder M."/>
            <person name="Petzold A."/>
            <person name="Koch P."/>
            <person name="Groth M."/>
            <person name="Platzer M."/>
        </authorList>
    </citation>
    <scope>NUCLEOTIDE SEQUENCE</scope>
    <source>
        <tissue evidence="1">Brain</tissue>
    </source>
</reference>
<organism evidence="1">
    <name type="scientific">Nothobranchius korthausae</name>
    <dbReference type="NCBI Taxonomy" id="1143690"/>
    <lineage>
        <taxon>Eukaryota</taxon>
        <taxon>Metazoa</taxon>
        <taxon>Chordata</taxon>
        <taxon>Craniata</taxon>
        <taxon>Vertebrata</taxon>
        <taxon>Euteleostomi</taxon>
        <taxon>Actinopterygii</taxon>
        <taxon>Neopterygii</taxon>
        <taxon>Teleostei</taxon>
        <taxon>Neoteleostei</taxon>
        <taxon>Acanthomorphata</taxon>
        <taxon>Ovalentaria</taxon>
        <taxon>Atherinomorphae</taxon>
        <taxon>Cyprinodontiformes</taxon>
        <taxon>Nothobranchiidae</taxon>
        <taxon>Nothobranchius</taxon>
    </lineage>
</organism>
<protein>
    <submittedName>
        <fullName evidence="1">Uncharacterized protein</fullName>
    </submittedName>
</protein>
<proteinExistence type="predicted"/>
<name>A0A1A8H557_9TELE</name>
<accession>A0A1A8H557</accession>
<gene>
    <name evidence="1" type="primary">Nfu_g_1_025241</name>
</gene>
<feature type="non-terminal residue" evidence="1">
    <location>
        <position position="1"/>
    </location>
</feature>
<sequence length="90" mass="10593">TIQYPVICRDNQTVVQRVRYGHETKNRDLVDHLVRRRGNNNLILNVDFRRRENRSNTCFILGEDVEVVEEYKDLAASWTADWSGDTTVKL</sequence>
<reference evidence="1" key="1">
    <citation type="submission" date="2016-05" db="EMBL/GenBank/DDBJ databases">
        <authorList>
            <person name="Lavstsen T."/>
            <person name="Jespersen J.S."/>
        </authorList>
    </citation>
    <scope>NUCLEOTIDE SEQUENCE</scope>
    <source>
        <tissue evidence="1">Brain</tissue>
    </source>
</reference>
<evidence type="ECO:0000313" key="1">
    <source>
        <dbReference type="EMBL" id="SBQ78578.1"/>
    </source>
</evidence>
<dbReference type="AlphaFoldDB" id="A0A1A8H557"/>
<dbReference type="EMBL" id="HAEC01010362">
    <property type="protein sequence ID" value="SBQ78578.1"/>
    <property type="molecule type" value="Transcribed_RNA"/>
</dbReference>